<protein>
    <submittedName>
        <fullName evidence="1">Uncharacterized protein</fullName>
    </submittedName>
</protein>
<dbReference type="KEGG" id="sazo:D1868_05515"/>
<dbReference type="EMBL" id="CP045483">
    <property type="protein sequence ID" value="QGR19496.1"/>
    <property type="molecule type" value="Genomic_DNA"/>
</dbReference>
<dbReference type="AlphaFoldDB" id="A0A650CNT4"/>
<reference evidence="1 2" key="1">
    <citation type="submission" date="2019-10" db="EMBL/GenBank/DDBJ databases">
        <title>Genome Sequences from Six Type Strain Members of the Archaeal Family Sulfolobaceae: Acidianus ambivalens, Acidianus infernus, Metallosphaera prunae, Stygiolobus azoricus, Sulfolobus metallicus, and Sulfurisphaera ohwakuensis.</title>
        <authorList>
            <person name="Counts J.A."/>
            <person name="Kelly R.M."/>
        </authorList>
    </citation>
    <scope>NUCLEOTIDE SEQUENCE [LARGE SCALE GENOMIC DNA]</scope>
    <source>
        <strain evidence="1 2">FC6</strain>
    </source>
</reference>
<name>A0A650CNT4_9CREN</name>
<dbReference type="GeneID" id="42798507"/>
<dbReference type="OrthoDB" id="32873at2157"/>
<dbReference type="Proteomes" id="UP000423396">
    <property type="component" value="Chromosome"/>
</dbReference>
<sequence length="64" mass="7404">MKVSDCYIKIELRKCVEICGNIVCDDDTVNDYMPLGEKCKKGDKKSCIELYSKFGCWSITGWWI</sequence>
<evidence type="ECO:0000313" key="2">
    <source>
        <dbReference type="Proteomes" id="UP000423396"/>
    </source>
</evidence>
<accession>A0A650CNT4</accession>
<proteinExistence type="predicted"/>
<keyword evidence="2" id="KW-1185">Reference proteome</keyword>
<dbReference type="RefSeq" id="WP_156006325.1">
    <property type="nucleotide sequence ID" value="NZ_CP045483.1"/>
</dbReference>
<gene>
    <name evidence="1" type="ORF">D1868_05515</name>
</gene>
<evidence type="ECO:0000313" key="1">
    <source>
        <dbReference type="EMBL" id="QGR19496.1"/>
    </source>
</evidence>
<organism evidence="1 2">
    <name type="scientific">Stygiolobus azoricus</name>
    <dbReference type="NCBI Taxonomy" id="41675"/>
    <lineage>
        <taxon>Archaea</taxon>
        <taxon>Thermoproteota</taxon>
        <taxon>Thermoprotei</taxon>
        <taxon>Sulfolobales</taxon>
        <taxon>Sulfolobaceae</taxon>
        <taxon>Stygiolobus</taxon>
    </lineage>
</organism>